<keyword evidence="2" id="KW-1185">Reference proteome</keyword>
<dbReference type="Proteomes" id="UP000324222">
    <property type="component" value="Unassembled WGS sequence"/>
</dbReference>
<proteinExistence type="predicted"/>
<reference evidence="1 2" key="1">
    <citation type="submission" date="2019-05" db="EMBL/GenBank/DDBJ databases">
        <title>Another draft genome of Portunus trituberculatus and its Hox gene families provides insights of decapod evolution.</title>
        <authorList>
            <person name="Jeong J.-H."/>
            <person name="Song I."/>
            <person name="Kim S."/>
            <person name="Choi T."/>
            <person name="Kim D."/>
            <person name="Ryu S."/>
            <person name="Kim W."/>
        </authorList>
    </citation>
    <scope>NUCLEOTIDE SEQUENCE [LARGE SCALE GENOMIC DNA]</scope>
    <source>
        <tissue evidence="1">Muscle</tissue>
    </source>
</reference>
<name>A0A5B7IQ48_PORTR</name>
<protein>
    <submittedName>
        <fullName evidence="1">Uncharacterized protein</fullName>
    </submittedName>
</protein>
<accession>A0A5B7IQ48</accession>
<dbReference type="AlphaFoldDB" id="A0A5B7IQ48"/>
<sequence length="80" mass="9374">MPRKALHRHVPPHLEAAMEDCPLLDYTDLVMMHDKQTGRAWSVQTHYVSRTHCFFPRTLINQLIKFRPRPGSGPDLLNWP</sequence>
<evidence type="ECO:0000313" key="2">
    <source>
        <dbReference type="Proteomes" id="UP000324222"/>
    </source>
</evidence>
<comment type="caution">
    <text evidence="1">The sequence shown here is derived from an EMBL/GenBank/DDBJ whole genome shotgun (WGS) entry which is preliminary data.</text>
</comment>
<dbReference type="EMBL" id="VSRR010063267">
    <property type="protein sequence ID" value="MPC83716.1"/>
    <property type="molecule type" value="Genomic_DNA"/>
</dbReference>
<organism evidence="1 2">
    <name type="scientific">Portunus trituberculatus</name>
    <name type="common">Swimming crab</name>
    <name type="synonym">Neptunus trituberculatus</name>
    <dbReference type="NCBI Taxonomy" id="210409"/>
    <lineage>
        <taxon>Eukaryota</taxon>
        <taxon>Metazoa</taxon>
        <taxon>Ecdysozoa</taxon>
        <taxon>Arthropoda</taxon>
        <taxon>Crustacea</taxon>
        <taxon>Multicrustacea</taxon>
        <taxon>Malacostraca</taxon>
        <taxon>Eumalacostraca</taxon>
        <taxon>Eucarida</taxon>
        <taxon>Decapoda</taxon>
        <taxon>Pleocyemata</taxon>
        <taxon>Brachyura</taxon>
        <taxon>Eubrachyura</taxon>
        <taxon>Portunoidea</taxon>
        <taxon>Portunidae</taxon>
        <taxon>Portuninae</taxon>
        <taxon>Portunus</taxon>
    </lineage>
</organism>
<gene>
    <name evidence="1" type="ORF">E2C01_078432</name>
</gene>
<evidence type="ECO:0000313" key="1">
    <source>
        <dbReference type="EMBL" id="MPC83716.1"/>
    </source>
</evidence>